<evidence type="ECO:0000256" key="1">
    <source>
        <dbReference type="SAM" id="Phobius"/>
    </source>
</evidence>
<sequence length="39" mass="4471">YEFRIARHRERGPCFRAFLHNNWVGLAIFVGIAVAVAGR</sequence>
<keyword evidence="1" id="KW-1133">Transmembrane helix</keyword>
<comment type="caution">
    <text evidence="2">The sequence shown here is derived from an EMBL/GenBank/DDBJ whole genome shotgun (WGS) entry which is preliminary data.</text>
</comment>
<reference evidence="2 3" key="1">
    <citation type="submission" date="2019-11" db="EMBL/GenBank/DDBJ databases">
        <title>Genome-resolved metagenomics to study the prevalence of co-infection and intraspecific heterogeneity among plant pathogen metapopulations.</title>
        <authorList>
            <person name="Newberry E."/>
            <person name="Bhandari R."/>
            <person name="Kemble J."/>
            <person name="Sikora E."/>
            <person name="Potnis N."/>
        </authorList>
    </citation>
    <scope>NUCLEOTIDE SEQUENCE [LARGE SCALE GENOMIC DNA]</scope>
    <source>
        <strain evidence="2">Xp_Tom_Tuscaloosa_18b</strain>
    </source>
</reference>
<keyword evidence="1" id="KW-0472">Membrane</keyword>
<protein>
    <submittedName>
        <fullName evidence="2">4-hydroxybenzoate octaprenyltransferase</fullName>
    </submittedName>
</protein>
<proteinExistence type="predicted"/>
<evidence type="ECO:0000313" key="2">
    <source>
        <dbReference type="EMBL" id="NEL78400.1"/>
    </source>
</evidence>
<feature type="transmembrane region" description="Helical" evidence="1">
    <location>
        <begin position="21"/>
        <end position="38"/>
    </location>
</feature>
<dbReference type="Proteomes" id="UP000471082">
    <property type="component" value="Unassembled WGS sequence"/>
</dbReference>
<feature type="non-terminal residue" evidence="2">
    <location>
        <position position="1"/>
    </location>
</feature>
<keyword evidence="1" id="KW-0812">Transmembrane</keyword>
<dbReference type="AlphaFoldDB" id="A0A6L9VTY1"/>
<dbReference type="GO" id="GO:0016740">
    <property type="term" value="F:transferase activity"/>
    <property type="evidence" value="ECO:0007669"/>
    <property type="project" value="UniProtKB-KW"/>
</dbReference>
<organism evidence="2 3">
    <name type="scientific">Xanthomonas perforans</name>
    <dbReference type="NCBI Taxonomy" id="442694"/>
    <lineage>
        <taxon>Bacteria</taxon>
        <taxon>Pseudomonadati</taxon>
        <taxon>Pseudomonadota</taxon>
        <taxon>Gammaproteobacteria</taxon>
        <taxon>Lysobacterales</taxon>
        <taxon>Lysobacteraceae</taxon>
        <taxon>Xanthomonas</taxon>
    </lineage>
</organism>
<keyword evidence="2" id="KW-0808">Transferase</keyword>
<evidence type="ECO:0000313" key="3">
    <source>
        <dbReference type="Proteomes" id="UP000471082"/>
    </source>
</evidence>
<accession>A0A6L9VTY1</accession>
<gene>
    <name evidence="2" type="primary">ubiA</name>
    <name evidence="2" type="ORF">G3W61_19475</name>
</gene>
<name>A0A6L9VTY1_XANPE</name>
<dbReference type="EMBL" id="JAAGYU010000128">
    <property type="protein sequence ID" value="NEL78400.1"/>
    <property type="molecule type" value="Genomic_DNA"/>
</dbReference>